<proteinExistence type="predicted"/>
<feature type="region of interest" description="Disordered" evidence="1">
    <location>
        <begin position="1"/>
        <end position="59"/>
    </location>
</feature>
<dbReference type="AlphaFoldDB" id="A0AA94LJH5"/>
<comment type="caution">
    <text evidence="3">The sequence shown here is derived from an EMBL/GenBank/DDBJ whole genome shotgun (WGS) entry which is preliminary data.</text>
</comment>
<dbReference type="RefSeq" id="WP_102048277.1">
    <property type="nucleotide sequence ID" value="NZ_CP023864.1"/>
</dbReference>
<feature type="region of interest" description="Disordered" evidence="1">
    <location>
        <begin position="83"/>
        <end position="208"/>
    </location>
</feature>
<feature type="compositionally biased region" description="Low complexity" evidence="1">
    <location>
        <begin position="126"/>
        <end position="136"/>
    </location>
</feature>
<accession>A0AA94LJH5</accession>
<feature type="compositionally biased region" description="Low complexity" evidence="1">
    <location>
        <begin position="146"/>
        <end position="173"/>
    </location>
</feature>
<evidence type="ECO:0000313" key="4">
    <source>
        <dbReference type="Proteomes" id="UP000198427"/>
    </source>
</evidence>
<protein>
    <submittedName>
        <fullName evidence="3">Cpl-7 lysozyme C-terminal domain-containing protein</fullName>
    </submittedName>
</protein>
<evidence type="ECO:0000259" key="2">
    <source>
        <dbReference type="SMART" id="SM01095"/>
    </source>
</evidence>
<feature type="domain" description="Cpl-7 lysozyme C-terminal" evidence="2">
    <location>
        <begin position="191"/>
        <end position="229"/>
    </location>
</feature>
<dbReference type="EMBL" id="FZNZ01000005">
    <property type="protein sequence ID" value="SNR69733.1"/>
    <property type="molecule type" value="Genomic_DNA"/>
</dbReference>
<keyword evidence="4" id="KW-1185">Reference proteome</keyword>
<gene>
    <name evidence="3" type="ORF">SAMN06265364_10525</name>
</gene>
<sequence>MVEIKRKVTLRTKTSQPEEKPTTEVTPEVQSSASQQEPTPTPPPPTEPTTNAEGSKRGGNWKQWLAAFVLAALLRGGYYLYNNSQGNDVQDTTTVAKTDSTDTQKDSTQTAQADSTTKVKPEADGNNVATETANETAAEDNSVSETTTPSNNTSANNTTANTTTDQQTASTDNLGTSSNTEPTAAEPANSVQETAKDVIRGTYGNGVTRRHKLGSRYEEVQKRVNEMYRQGLIR</sequence>
<evidence type="ECO:0000256" key="1">
    <source>
        <dbReference type="SAM" id="MobiDB-lite"/>
    </source>
</evidence>
<organism evidence="3 4">
    <name type="scientific">Prevotella jejuni</name>
    <dbReference type="NCBI Taxonomy" id="1177574"/>
    <lineage>
        <taxon>Bacteria</taxon>
        <taxon>Pseudomonadati</taxon>
        <taxon>Bacteroidota</taxon>
        <taxon>Bacteroidia</taxon>
        <taxon>Bacteroidales</taxon>
        <taxon>Prevotellaceae</taxon>
        <taxon>Prevotella</taxon>
    </lineage>
</organism>
<dbReference type="InterPro" id="IPR013168">
    <property type="entry name" value="Cpl_7_lyso_C"/>
</dbReference>
<dbReference type="SMART" id="SM01095">
    <property type="entry name" value="Cpl-7"/>
    <property type="match status" value="1"/>
</dbReference>
<reference evidence="3 4" key="1">
    <citation type="submission" date="2017-06" db="EMBL/GenBank/DDBJ databases">
        <authorList>
            <person name="Varghese N."/>
            <person name="Submissions S."/>
        </authorList>
    </citation>
    <scope>NUCLEOTIDE SEQUENCE [LARGE SCALE GENOMIC DNA]</scope>
    <source>
        <strain evidence="3 4">DSM 26989</strain>
    </source>
</reference>
<dbReference type="GeneID" id="94030425"/>
<evidence type="ECO:0000313" key="3">
    <source>
        <dbReference type="EMBL" id="SNR69733.1"/>
    </source>
</evidence>
<name>A0AA94LJH5_9BACT</name>
<dbReference type="Proteomes" id="UP000198427">
    <property type="component" value="Unassembled WGS sequence"/>
</dbReference>
<dbReference type="Pfam" id="PF08230">
    <property type="entry name" value="CW_7"/>
    <property type="match status" value="1"/>
</dbReference>